<gene>
    <name evidence="3" type="ORF">ANN_12294</name>
</gene>
<feature type="chain" id="PRO_5046771613" evidence="2">
    <location>
        <begin position="17"/>
        <end position="541"/>
    </location>
</feature>
<feature type="region of interest" description="Disordered" evidence="1">
    <location>
        <begin position="126"/>
        <end position="155"/>
    </location>
</feature>
<evidence type="ECO:0000256" key="2">
    <source>
        <dbReference type="SAM" id="SignalP"/>
    </source>
</evidence>
<sequence length="541" mass="59925">CFVCLVFIYIPDLAETSEPRYNESINRPNKPPSLPPRKVARPRSPWHDVPKNNSPIYGNFQDLGIKVAEKEEEEEEEAIKESTEPTCEKQSAPQAGEWDQELQDELLGTPRGFVYIQNKWKAAEKSCEQSRSHRRGSKGKSPIQKSPQSPETCGMREGFKLKHTRSSSSESGGSNIVGQETAVNDLYSDVNKDHPSAKTIIKCFNAQSERISRKESESNEETVGTESGWANKSNNADVTQQGSTKPENGDILVNHRRDSIHGRGQSDDTVVVLRKSQNISQFSKHQVMANETEQFGTINNESRSESSSSHICCEGRCSKEYGDKMNNGSGCYPSVPEKTATKEFADKTVDTSDYEECEDLMPRLNRHSDELNLLLAQLAEITSAPLLPQGAATSLVDLPDGRKPKTQAEQSSSLSPAQPESVCLHDLVHFPLQFVLGPIRRRRHSDPDYDVPRPHGSLLHLLAPNRTSSRSSGNSQSGQESDVIEATRFFGEADLTSNSARSSLSLRHSVISEVDDQQSDSSYYVSMAPDSLEVSPNRSVD</sequence>
<dbReference type="EMBL" id="JAJSOF020000009">
    <property type="protein sequence ID" value="KAJ4445612.1"/>
    <property type="molecule type" value="Genomic_DNA"/>
</dbReference>
<protein>
    <submittedName>
        <fullName evidence="3">Uncharacterized protein</fullName>
    </submittedName>
</protein>
<feature type="compositionally biased region" description="Polar residues" evidence="1">
    <location>
        <begin position="407"/>
        <end position="417"/>
    </location>
</feature>
<evidence type="ECO:0000313" key="3">
    <source>
        <dbReference type="EMBL" id="KAJ4445612.1"/>
    </source>
</evidence>
<feature type="region of interest" description="Disordered" evidence="1">
    <location>
        <begin position="395"/>
        <end position="417"/>
    </location>
</feature>
<reference evidence="3 4" key="1">
    <citation type="journal article" date="2022" name="Allergy">
        <title>Genome assembly and annotation of Periplaneta americana reveal a comprehensive cockroach allergen profile.</title>
        <authorList>
            <person name="Wang L."/>
            <person name="Xiong Q."/>
            <person name="Saelim N."/>
            <person name="Wang L."/>
            <person name="Nong W."/>
            <person name="Wan A.T."/>
            <person name="Shi M."/>
            <person name="Liu X."/>
            <person name="Cao Q."/>
            <person name="Hui J.H.L."/>
            <person name="Sookrung N."/>
            <person name="Leung T.F."/>
            <person name="Tungtrongchitr A."/>
            <person name="Tsui S.K.W."/>
        </authorList>
    </citation>
    <scope>NUCLEOTIDE SEQUENCE [LARGE SCALE GENOMIC DNA]</scope>
    <source>
        <strain evidence="3">PWHHKU_190912</strain>
    </source>
</reference>
<accession>A0ABQ8TI51</accession>
<proteinExistence type="predicted"/>
<evidence type="ECO:0000313" key="4">
    <source>
        <dbReference type="Proteomes" id="UP001148838"/>
    </source>
</evidence>
<feature type="region of interest" description="Disordered" evidence="1">
    <location>
        <begin position="209"/>
        <end position="251"/>
    </location>
</feature>
<dbReference type="Proteomes" id="UP001148838">
    <property type="component" value="Unassembled WGS sequence"/>
</dbReference>
<keyword evidence="2" id="KW-0732">Signal</keyword>
<comment type="caution">
    <text evidence="3">The sequence shown here is derived from an EMBL/GenBank/DDBJ whole genome shotgun (WGS) entry which is preliminary data.</text>
</comment>
<evidence type="ECO:0000256" key="1">
    <source>
        <dbReference type="SAM" id="MobiDB-lite"/>
    </source>
</evidence>
<feature type="region of interest" description="Disordered" evidence="1">
    <location>
        <begin position="516"/>
        <end position="541"/>
    </location>
</feature>
<feature type="compositionally biased region" description="Polar residues" evidence="1">
    <location>
        <begin position="221"/>
        <end position="246"/>
    </location>
</feature>
<feature type="non-terminal residue" evidence="3">
    <location>
        <position position="1"/>
    </location>
</feature>
<feature type="region of interest" description="Disordered" evidence="1">
    <location>
        <begin position="19"/>
        <end position="103"/>
    </location>
</feature>
<feature type="signal peptide" evidence="2">
    <location>
        <begin position="1"/>
        <end position="16"/>
    </location>
</feature>
<organism evidence="3 4">
    <name type="scientific">Periplaneta americana</name>
    <name type="common">American cockroach</name>
    <name type="synonym">Blatta americana</name>
    <dbReference type="NCBI Taxonomy" id="6978"/>
    <lineage>
        <taxon>Eukaryota</taxon>
        <taxon>Metazoa</taxon>
        <taxon>Ecdysozoa</taxon>
        <taxon>Arthropoda</taxon>
        <taxon>Hexapoda</taxon>
        <taxon>Insecta</taxon>
        <taxon>Pterygota</taxon>
        <taxon>Neoptera</taxon>
        <taxon>Polyneoptera</taxon>
        <taxon>Dictyoptera</taxon>
        <taxon>Blattodea</taxon>
        <taxon>Blattoidea</taxon>
        <taxon>Blattidae</taxon>
        <taxon>Blattinae</taxon>
        <taxon>Periplaneta</taxon>
    </lineage>
</organism>
<name>A0ABQ8TI51_PERAM</name>
<keyword evidence="4" id="KW-1185">Reference proteome</keyword>